<name>A0ABP8DNT4_9ACTN</name>
<dbReference type="Gene3D" id="3.40.50.1820">
    <property type="entry name" value="alpha/beta hydrolase"/>
    <property type="match status" value="1"/>
</dbReference>
<dbReference type="SUPFAM" id="SSF52540">
    <property type="entry name" value="P-loop containing nucleoside triphosphate hydrolases"/>
    <property type="match status" value="1"/>
</dbReference>
<feature type="domain" description="AB hydrolase-1" evidence="2">
    <location>
        <begin position="6"/>
        <end position="215"/>
    </location>
</feature>
<comment type="caution">
    <text evidence="3">The sequence shown here is derived from an EMBL/GenBank/DDBJ whole genome shotgun (WGS) entry which is preliminary data.</text>
</comment>
<keyword evidence="4" id="KW-1185">Reference proteome</keyword>
<dbReference type="SUPFAM" id="SSF53474">
    <property type="entry name" value="alpha/beta-Hydrolases"/>
    <property type="match status" value="1"/>
</dbReference>
<dbReference type="InterPro" id="IPR000073">
    <property type="entry name" value="AB_hydrolase_1"/>
</dbReference>
<keyword evidence="1" id="KW-0677">Repeat</keyword>
<evidence type="ECO:0000313" key="3">
    <source>
        <dbReference type="EMBL" id="GAA4260452.1"/>
    </source>
</evidence>
<accession>A0ABP8DNT4</accession>
<protein>
    <recommendedName>
        <fullName evidence="2">AB hydrolase-1 domain-containing protein</fullName>
    </recommendedName>
</protein>
<evidence type="ECO:0000256" key="1">
    <source>
        <dbReference type="ARBA" id="ARBA00022737"/>
    </source>
</evidence>
<dbReference type="Pfam" id="PF12697">
    <property type="entry name" value="Abhydrolase_6"/>
    <property type="match status" value="1"/>
</dbReference>
<dbReference type="Proteomes" id="UP001500620">
    <property type="component" value="Unassembled WGS sequence"/>
</dbReference>
<dbReference type="Gene3D" id="3.40.50.300">
    <property type="entry name" value="P-loop containing nucleotide triphosphate hydrolases"/>
    <property type="match status" value="1"/>
</dbReference>
<dbReference type="PANTHER" id="PTHR19860">
    <property type="entry name" value="DDB1- AND CUL4-ASSOCIATED FACTOR 12-RELATED"/>
    <property type="match status" value="1"/>
</dbReference>
<evidence type="ECO:0000313" key="4">
    <source>
        <dbReference type="Proteomes" id="UP001500620"/>
    </source>
</evidence>
<proteinExistence type="predicted"/>
<gene>
    <name evidence="3" type="ORF">GCM10022255_089160</name>
</gene>
<reference evidence="4" key="1">
    <citation type="journal article" date="2019" name="Int. J. Syst. Evol. Microbiol.">
        <title>The Global Catalogue of Microorganisms (GCM) 10K type strain sequencing project: providing services to taxonomists for standard genome sequencing and annotation.</title>
        <authorList>
            <consortium name="The Broad Institute Genomics Platform"/>
            <consortium name="The Broad Institute Genome Sequencing Center for Infectious Disease"/>
            <person name="Wu L."/>
            <person name="Ma J."/>
        </authorList>
    </citation>
    <scope>NUCLEOTIDE SEQUENCE [LARGE SCALE GENOMIC DNA]</scope>
    <source>
        <strain evidence="4">JCM 17441</strain>
    </source>
</reference>
<evidence type="ECO:0000259" key="2">
    <source>
        <dbReference type="Pfam" id="PF12697"/>
    </source>
</evidence>
<organism evidence="3 4">
    <name type="scientific">Dactylosporangium darangshiense</name>
    <dbReference type="NCBI Taxonomy" id="579108"/>
    <lineage>
        <taxon>Bacteria</taxon>
        <taxon>Bacillati</taxon>
        <taxon>Actinomycetota</taxon>
        <taxon>Actinomycetes</taxon>
        <taxon>Micromonosporales</taxon>
        <taxon>Micromonosporaceae</taxon>
        <taxon>Dactylosporangium</taxon>
    </lineage>
</organism>
<sequence length="630" mass="70336">MVNGAIILIHGFWSSPDTWAKLIDRIEADDELRSLRVHAFGYESPKLRMPLTPARIPDYNDIAQTLATLYSVQLQSEPRVAIVTHSQGGLILQRFLAWMLNEGRGRELTRLKMVVMLSCPNEGSEYLRSFRAAARFHRHPQARELGVLTKEAAESRRTVLRQVVNARGVDERQCPIPFHVYSGRTDNVVTRTSAQSAFPSVGALAGDHFSILDPDAPGNLTFSTLRKHLLDDLGSPPPAAADGTAEASRTGSTGRAIEFRTLIDHHVEGFIGRKFVFDRIDEFLGRHDRGYFAVEGVPGIGKTAVIANLVRHRSYVHHFNVAAMGVNSFEQFLGNVCAQLVARYDIRTTATVSDFRRDGAALSELLREAGTKAAAAGERLVVAVDAIDEVGDPGAGRNVLFLPPDLPQSVYFVLTVRPDELALRTSAAYSKFTIDPLSADNRRDARAYLGERISGTRLGRDLAALGVRLDDLLDALVERSEGNFMYLHYILPAIAEDPAYYSDTERLPQGLTKYYEDHWRRMRSRVRETAWERSMKIIYVLSESEQAVPLEWIAKYAGESPFAVQEVLGLWRPFLDLSTVGRGSTFRIYHASFREFLRRDDTVRSAGITLGQINEQIANQQLRAIGIDLD</sequence>
<dbReference type="InterPro" id="IPR027417">
    <property type="entry name" value="P-loop_NTPase"/>
</dbReference>
<dbReference type="PANTHER" id="PTHR19860:SF40">
    <property type="entry name" value="WD40 REPEAT-CONTAINING PROTEIN"/>
    <property type="match status" value="1"/>
</dbReference>
<dbReference type="InterPro" id="IPR051191">
    <property type="entry name" value="DCAF12"/>
</dbReference>
<dbReference type="EMBL" id="BAABAT010000040">
    <property type="protein sequence ID" value="GAA4260452.1"/>
    <property type="molecule type" value="Genomic_DNA"/>
</dbReference>
<dbReference type="InterPro" id="IPR029058">
    <property type="entry name" value="AB_hydrolase_fold"/>
</dbReference>